<reference evidence="7 8" key="1">
    <citation type="submission" date="2015-03" db="EMBL/GenBank/DDBJ databases">
        <title>Draft Genome Sequence of Burkholderia andropogonis type strain ICMP2807, isolated from Sorghum bicolor.</title>
        <authorList>
            <person name="Lopes-Santos L."/>
            <person name="Castro D.B."/>
            <person name="Ottoboni L.M."/>
            <person name="Park D."/>
            <person name="Weirc B.S."/>
            <person name="Destefano S.A."/>
        </authorList>
    </citation>
    <scope>NUCLEOTIDE SEQUENCE [LARGE SCALE GENOMIC DNA]</scope>
    <source>
        <strain evidence="7 8">ICMP2807</strain>
    </source>
</reference>
<evidence type="ECO:0000256" key="4">
    <source>
        <dbReference type="ARBA" id="ARBA00023163"/>
    </source>
</evidence>
<proteinExistence type="predicted"/>
<dbReference type="InterPro" id="IPR035472">
    <property type="entry name" value="RpiR-like_SIS"/>
</dbReference>
<feature type="domain" description="HTH rpiR-type" evidence="5">
    <location>
        <begin position="1"/>
        <end position="77"/>
    </location>
</feature>
<dbReference type="Pfam" id="PF01418">
    <property type="entry name" value="HTH_6"/>
    <property type="match status" value="1"/>
</dbReference>
<keyword evidence="4" id="KW-0804">Transcription</keyword>
<feature type="domain" description="SIS" evidence="6">
    <location>
        <begin position="124"/>
        <end position="264"/>
    </location>
</feature>
<dbReference type="EMBL" id="LAQU01000013">
    <property type="protein sequence ID" value="KKB63054.1"/>
    <property type="molecule type" value="Genomic_DNA"/>
</dbReference>
<keyword evidence="2" id="KW-0238">DNA-binding</keyword>
<dbReference type="GO" id="GO:0003700">
    <property type="term" value="F:DNA-binding transcription factor activity"/>
    <property type="evidence" value="ECO:0007669"/>
    <property type="project" value="InterPro"/>
</dbReference>
<dbReference type="InterPro" id="IPR047640">
    <property type="entry name" value="RpiR-like"/>
</dbReference>
<dbReference type="STRING" id="28092.WM40_13665"/>
<accession>A0A0F5JZM2</accession>
<dbReference type="Gene3D" id="1.10.10.10">
    <property type="entry name" value="Winged helix-like DNA-binding domain superfamily/Winged helix DNA-binding domain"/>
    <property type="match status" value="1"/>
</dbReference>
<evidence type="ECO:0000256" key="3">
    <source>
        <dbReference type="ARBA" id="ARBA00023152"/>
    </source>
</evidence>
<dbReference type="InterPro" id="IPR046348">
    <property type="entry name" value="SIS_dom_sf"/>
</dbReference>
<dbReference type="PROSITE" id="PS51464">
    <property type="entry name" value="SIS"/>
    <property type="match status" value="1"/>
</dbReference>
<sequence length="293" mass="31830">MDLVYQISALRARFSATEHRIADACLKDLTFAASATIDQLAARAGVSRSALSRFAKTMGCQDIRDLRMQLAQAQTVGARFNARAAAHAKEDGTRSGVFGAVVADIETILHGQLRQFDSPMFEAAVALLDHARTVHSYGMGGASTVMADECQHRLVRLGKAVAAYHDPVLMRMASAVAGPDHLIIALSLTGLTPELLDAIRIAQGYGAKVLAITMPDSPLAHLADVTLPLRVDETDFIYKPTAARYGMLLAIDILMTQFALLHAEANQERLRRVKLVLDSYRDDGRHDRLPLGD</sequence>
<dbReference type="PANTHER" id="PTHR30514">
    <property type="entry name" value="GLUCOKINASE"/>
    <property type="match status" value="1"/>
</dbReference>
<dbReference type="GO" id="GO:0006096">
    <property type="term" value="P:glycolytic process"/>
    <property type="evidence" value="ECO:0007669"/>
    <property type="project" value="UniProtKB-KW"/>
</dbReference>
<dbReference type="Pfam" id="PF01380">
    <property type="entry name" value="SIS"/>
    <property type="match status" value="1"/>
</dbReference>
<organism evidence="7 8">
    <name type="scientific">Robbsia andropogonis</name>
    <dbReference type="NCBI Taxonomy" id="28092"/>
    <lineage>
        <taxon>Bacteria</taxon>
        <taxon>Pseudomonadati</taxon>
        <taxon>Pseudomonadota</taxon>
        <taxon>Betaproteobacteria</taxon>
        <taxon>Burkholderiales</taxon>
        <taxon>Burkholderiaceae</taxon>
        <taxon>Robbsia</taxon>
    </lineage>
</organism>
<protein>
    <submittedName>
        <fullName evidence="7">RpiR family transcriptional regulator</fullName>
    </submittedName>
</protein>
<dbReference type="AlphaFoldDB" id="A0A0F5JZM2"/>
<dbReference type="InterPro" id="IPR009057">
    <property type="entry name" value="Homeodomain-like_sf"/>
</dbReference>
<dbReference type="PANTHER" id="PTHR30514:SF1">
    <property type="entry name" value="HTH-TYPE TRANSCRIPTIONAL REGULATOR HEXR-RELATED"/>
    <property type="match status" value="1"/>
</dbReference>
<dbReference type="PATRIC" id="fig|28092.6.peg.3220"/>
<evidence type="ECO:0000259" key="5">
    <source>
        <dbReference type="PROSITE" id="PS51071"/>
    </source>
</evidence>
<dbReference type="GO" id="GO:0003677">
    <property type="term" value="F:DNA binding"/>
    <property type="evidence" value="ECO:0007669"/>
    <property type="project" value="UniProtKB-KW"/>
</dbReference>
<evidence type="ECO:0000256" key="2">
    <source>
        <dbReference type="ARBA" id="ARBA00023125"/>
    </source>
</evidence>
<dbReference type="SUPFAM" id="SSF53697">
    <property type="entry name" value="SIS domain"/>
    <property type="match status" value="1"/>
</dbReference>
<dbReference type="OrthoDB" id="8582409at2"/>
<evidence type="ECO:0000313" key="8">
    <source>
        <dbReference type="Proteomes" id="UP000033618"/>
    </source>
</evidence>
<dbReference type="Proteomes" id="UP000033618">
    <property type="component" value="Unassembled WGS sequence"/>
</dbReference>
<dbReference type="InterPro" id="IPR001347">
    <property type="entry name" value="SIS_dom"/>
</dbReference>
<evidence type="ECO:0000259" key="6">
    <source>
        <dbReference type="PROSITE" id="PS51464"/>
    </source>
</evidence>
<dbReference type="InterPro" id="IPR000281">
    <property type="entry name" value="HTH_RpiR"/>
</dbReference>
<keyword evidence="1" id="KW-0805">Transcription regulation</keyword>
<name>A0A0F5JZM2_9BURK</name>
<dbReference type="SUPFAM" id="SSF46689">
    <property type="entry name" value="Homeodomain-like"/>
    <property type="match status" value="1"/>
</dbReference>
<comment type="caution">
    <text evidence="7">The sequence shown here is derived from an EMBL/GenBank/DDBJ whole genome shotgun (WGS) entry which is preliminary data.</text>
</comment>
<dbReference type="InterPro" id="IPR036388">
    <property type="entry name" value="WH-like_DNA-bd_sf"/>
</dbReference>
<evidence type="ECO:0000313" key="7">
    <source>
        <dbReference type="EMBL" id="KKB63054.1"/>
    </source>
</evidence>
<dbReference type="RefSeq" id="WP_046153107.1">
    <property type="nucleotide sequence ID" value="NZ_CADFGU010000006.1"/>
</dbReference>
<gene>
    <name evidence="7" type="ORF">WM40_13665</name>
</gene>
<dbReference type="Gene3D" id="3.40.50.10490">
    <property type="entry name" value="Glucose-6-phosphate isomerase like protein, domain 1"/>
    <property type="match status" value="1"/>
</dbReference>
<evidence type="ECO:0000256" key="1">
    <source>
        <dbReference type="ARBA" id="ARBA00023015"/>
    </source>
</evidence>
<keyword evidence="3" id="KW-0324">Glycolysis</keyword>
<dbReference type="PROSITE" id="PS51071">
    <property type="entry name" value="HTH_RPIR"/>
    <property type="match status" value="1"/>
</dbReference>
<keyword evidence="8" id="KW-1185">Reference proteome</keyword>
<dbReference type="GO" id="GO:0097367">
    <property type="term" value="F:carbohydrate derivative binding"/>
    <property type="evidence" value="ECO:0007669"/>
    <property type="project" value="InterPro"/>
</dbReference>
<dbReference type="CDD" id="cd05013">
    <property type="entry name" value="SIS_RpiR"/>
    <property type="match status" value="1"/>
</dbReference>